<dbReference type="OrthoDB" id="7808807at2"/>
<evidence type="ECO:0000313" key="6">
    <source>
        <dbReference type="Proteomes" id="UP000433493"/>
    </source>
</evidence>
<dbReference type="SUPFAM" id="SSF53850">
    <property type="entry name" value="Periplasmic binding protein-like II"/>
    <property type="match status" value="1"/>
</dbReference>
<evidence type="ECO:0000256" key="4">
    <source>
        <dbReference type="SAM" id="SignalP"/>
    </source>
</evidence>
<dbReference type="PANTHER" id="PTHR30024:SF47">
    <property type="entry name" value="TAURINE-BINDING PERIPLASMIC PROTEIN"/>
    <property type="match status" value="1"/>
</dbReference>
<dbReference type="Pfam" id="PF13379">
    <property type="entry name" value="NMT1_2"/>
    <property type="match status" value="1"/>
</dbReference>
<feature type="signal peptide" evidence="4">
    <location>
        <begin position="1"/>
        <end position="35"/>
    </location>
</feature>
<keyword evidence="6" id="KW-1185">Reference proteome</keyword>
<proteinExistence type="inferred from homology"/>
<dbReference type="EMBL" id="WBKB01000001">
    <property type="protein sequence ID" value="KAB1645102.1"/>
    <property type="molecule type" value="Genomic_DNA"/>
</dbReference>
<dbReference type="Proteomes" id="UP000433493">
    <property type="component" value="Unassembled WGS sequence"/>
</dbReference>
<comment type="similarity">
    <text evidence="2">Belongs to the bacterial solute-binding protein SsuA/TauA family.</text>
</comment>
<dbReference type="AlphaFoldDB" id="A0A7J5BGR0"/>
<evidence type="ECO:0000256" key="1">
    <source>
        <dbReference type="ARBA" id="ARBA00004418"/>
    </source>
</evidence>
<organism evidence="5 6">
    <name type="scientific">Gulosibacter chungangensis</name>
    <dbReference type="NCBI Taxonomy" id="979746"/>
    <lineage>
        <taxon>Bacteria</taxon>
        <taxon>Bacillati</taxon>
        <taxon>Actinomycetota</taxon>
        <taxon>Actinomycetes</taxon>
        <taxon>Micrococcales</taxon>
        <taxon>Microbacteriaceae</taxon>
        <taxon>Gulosibacter</taxon>
    </lineage>
</organism>
<feature type="chain" id="PRO_5039278714" evidence="4">
    <location>
        <begin position="36"/>
        <end position="365"/>
    </location>
</feature>
<comment type="subcellular location">
    <subcellularLocation>
        <location evidence="1">Periplasm</location>
    </subcellularLocation>
</comment>
<evidence type="ECO:0000256" key="3">
    <source>
        <dbReference type="ARBA" id="ARBA00022729"/>
    </source>
</evidence>
<keyword evidence="3 4" id="KW-0732">Signal</keyword>
<comment type="caution">
    <text evidence="5">The sequence shown here is derived from an EMBL/GenBank/DDBJ whole genome shotgun (WGS) entry which is preliminary data.</text>
</comment>
<sequence length="365" mass="38006">MEMEEYMYQNKVKNRYLAKLVASLGVVALALTGCASGDAASEDAASTDGAGGGELTAVKVGITPAINNATFNLAIDGELGQAHGLDLQRTVVGGAGSSNQVSAMLAGDIDISVGGTNTIADAISQGSDIQIIAGHAPLMNNLTLTTDAMEASGVSLDAPLEERIEALKGLKIAVASAGSTSHTVLVSLLTSYGIDVDNDITLVPINDLGAVPAGLMQGTYDAAFASAETGGVAVSSGDAVTWISLPRGDVPEYADYVGLVLYSSRQFIEENPEIIEGVVATLHDAETMARENPDEAGDILKAGIFSDMEPAVFDDAWSQVHASFHQGEKFTKENWQTIVDLFDEGSENDYSALVYEDIVIEPARG</sequence>
<accession>A0A7J5BGR0</accession>
<dbReference type="GO" id="GO:0042597">
    <property type="term" value="C:periplasmic space"/>
    <property type="evidence" value="ECO:0007669"/>
    <property type="project" value="UniProtKB-SubCell"/>
</dbReference>
<dbReference type="Gene3D" id="3.40.190.10">
    <property type="entry name" value="Periplasmic binding protein-like II"/>
    <property type="match status" value="2"/>
</dbReference>
<name>A0A7J5BGR0_9MICO</name>
<gene>
    <name evidence="5" type="ORF">F8O05_02270</name>
</gene>
<dbReference type="PANTHER" id="PTHR30024">
    <property type="entry name" value="ALIPHATIC SULFONATES-BINDING PROTEIN-RELATED"/>
    <property type="match status" value="1"/>
</dbReference>
<evidence type="ECO:0000256" key="2">
    <source>
        <dbReference type="ARBA" id="ARBA00010742"/>
    </source>
</evidence>
<evidence type="ECO:0000313" key="5">
    <source>
        <dbReference type="EMBL" id="KAB1645102.1"/>
    </source>
</evidence>
<protein>
    <submittedName>
        <fullName evidence="5">ABC transporter substrate-binding protein</fullName>
    </submittedName>
</protein>
<reference evidence="5 6" key="1">
    <citation type="submission" date="2019-09" db="EMBL/GenBank/DDBJ databases">
        <title>Phylogeny of genus Pseudoclavibacter and closely related genus.</title>
        <authorList>
            <person name="Li Y."/>
        </authorList>
    </citation>
    <scope>NUCLEOTIDE SEQUENCE [LARGE SCALE GENOMIC DNA]</scope>
    <source>
        <strain evidence="5 6">KCTC 13959</strain>
    </source>
</reference>